<dbReference type="GO" id="GO:0005829">
    <property type="term" value="C:cytosol"/>
    <property type="evidence" value="ECO:0007669"/>
    <property type="project" value="TreeGrafter"/>
</dbReference>
<dbReference type="InterPro" id="IPR016039">
    <property type="entry name" value="Thiolase-like"/>
</dbReference>
<dbReference type="OrthoDB" id="9764892at2"/>
<keyword evidence="9" id="KW-1185">Reference proteome</keyword>
<dbReference type="Proteomes" id="UP000326354">
    <property type="component" value="Chromosome"/>
</dbReference>
<dbReference type="Pfam" id="PF00108">
    <property type="entry name" value="Thiolase_N"/>
    <property type="match status" value="1"/>
</dbReference>
<dbReference type="PROSITE" id="PS00099">
    <property type="entry name" value="THIOLASE_3"/>
    <property type="match status" value="1"/>
</dbReference>
<evidence type="ECO:0000256" key="1">
    <source>
        <dbReference type="ARBA" id="ARBA00010982"/>
    </source>
</evidence>
<dbReference type="KEGG" id="uam:UABAM_04468"/>
<evidence type="ECO:0000256" key="5">
    <source>
        <dbReference type="RuleBase" id="RU003557"/>
    </source>
</evidence>
<dbReference type="GO" id="GO:0003988">
    <property type="term" value="F:acetyl-CoA C-acyltransferase activity"/>
    <property type="evidence" value="ECO:0007669"/>
    <property type="project" value="UniProtKB-ARBA"/>
</dbReference>
<evidence type="ECO:0000259" key="7">
    <source>
        <dbReference type="Pfam" id="PF02803"/>
    </source>
</evidence>
<evidence type="ECO:0000256" key="3">
    <source>
        <dbReference type="ARBA" id="ARBA00023315"/>
    </source>
</evidence>
<proteinExistence type="inferred from homology"/>
<dbReference type="Pfam" id="PF02803">
    <property type="entry name" value="Thiolase_C"/>
    <property type="match status" value="1"/>
</dbReference>
<keyword evidence="2 5" id="KW-0808">Transferase</keyword>
<reference evidence="8 9" key="1">
    <citation type="submission" date="2019-08" db="EMBL/GenBank/DDBJ databases">
        <title>Complete genome sequence of Candidatus Uab amorphum.</title>
        <authorList>
            <person name="Shiratori T."/>
            <person name="Suzuki S."/>
            <person name="Kakizawa Y."/>
            <person name="Ishida K."/>
        </authorList>
    </citation>
    <scope>NUCLEOTIDE SEQUENCE [LARGE SCALE GENOMIC DNA]</scope>
    <source>
        <strain evidence="8 9">SRT547</strain>
    </source>
</reference>
<evidence type="ECO:0000313" key="8">
    <source>
        <dbReference type="EMBL" id="BBM86082.1"/>
    </source>
</evidence>
<evidence type="ECO:0000259" key="6">
    <source>
        <dbReference type="Pfam" id="PF00108"/>
    </source>
</evidence>
<dbReference type="PANTHER" id="PTHR18919">
    <property type="entry name" value="ACETYL-COA C-ACYLTRANSFERASE"/>
    <property type="match status" value="1"/>
</dbReference>
<dbReference type="InterPro" id="IPR020616">
    <property type="entry name" value="Thiolase_N"/>
</dbReference>
<dbReference type="InterPro" id="IPR020610">
    <property type="entry name" value="Thiolase_AS"/>
</dbReference>
<feature type="active site" description="Acyl-thioester intermediate" evidence="4">
    <location>
        <position position="88"/>
    </location>
</feature>
<feature type="domain" description="Thiolase N-terminal" evidence="6">
    <location>
        <begin position="4"/>
        <end position="282"/>
    </location>
</feature>
<dbReference type="PIRSF" id="PIRSF000429">
    <property type="entry name" value="Ac-CoA_Ac_transf"/>
    <property type="match status" value="1"/>
</dbReference>
<evidence type="ECO:0000256" key="4">
    <source>
        <dbReference type="PIRSR" id="PIRSR000429-1"/>
    </source>
</evidence>
<name>A0A5S9F6A3_UABAM</name>
<evidence type="ECO:0000313" key="9">
    <source>
        <dbReference type="Proteomes" id="UP000326354"/>
    </source>
</evidence>
<comment type="similarity">
    <text evidence="1 5">Belongs to the thiolase-like superfamily. Thiolase family.</text>
</comment>
<dbReference type="CDD" id="cd00751">
    <property type="entry name" value="thiolase"/>
    <property type="match status" value="1"/>
</dbReference>
<dbReference type="InterPro" id="IPR002155">
    <property type="entry name" value="Thiolase"/>
</dbReference>
<gene>
    <name evidence="8" type="ORF">UABAM_04468</name>
</gene>
<feature type="active site" description="Proton acceptor" evidence="4">
    <location>
        <position position="414"/>
    </location>
</feature>
<dbReference type="EMBL" id="AP019860">
    <property type="protein sequence ID" value="BBM86082.1"/>
    <property type="molecule type" value="Genomic_DNA"/>
</dbReference>
<dbReference type="RefSeq" id="WP_151970160.1">
    <property type="nucleotide sequence ID" value="NZ_AP019860.1"/>
</dbReference>
<dbReference type="SUPFAM" id="SSF53901">
    <property type="entry name" value="Thiolase-like"/>
    <property type="match status" value="2"/>
</dbReference>
<feature type="domain" description="Thiolase C-terminal" evidence="7">
    <location>
        <begin position="289"/>
        <end position="426"/>
    </location>
</feature>
<dbReference type="InterPro" id="IPR020617">
    <property type="entry name" value="Thiolase_C"/>
</dbReference>
<dbReference type="NCBIfam" id="TIGR01930">
    <property type="entry name" value="AcCoA-C-Actrans"/>
    <property type="match status" value="1"/>
</dbReference>
<dbReference type="PANTHER" id="PTHR18919:SF107">
    <property type="entry name" value="ACETYL-COA ACETYLTRANSFERASE, CYTOSOLIC"/>
    <property type="match status" value="1"/>
</dbReference>
<feature type="active site" description="Proton acceptor" evidence="4">
    <location>
        <position position="384"/>
    </location>
</feature>
<keyword evidence="3 5" id="KW-0012">Acyltransferase</keyword>
<protein>
    <submittedName>
        <fullName evidence="8">Acetyl-CoA acetyltransferase</fullName>
    </submittedName>
</protein>
<sequence length="428" mass="47133">MKNVVIVAGLRTPFLKMNSEFKNIPAYDLGAQVIKELVKRNELDVKHIDEVIIGNVAQPPEAANLARHIALLADIPYSVPAVTVQRNCASGMEAIAYAYQKIQADMGKVFVVGGAENMSQIPLMWNVGARNWLQKFMRCKGKWQQYRMLGKFHFDYFRPIIGLKLVLSDRFCGLEMGHTAEILAHDFGISREEQDAFSLRSHQRAKQAIDGGKFAEEIMPYLIDEEEEDSRVFHDNGVRELSNTDKLAKLKTVFKKDGGTVTAGNASQITDGAAMLLVMEEEHAKEMGYKPLARLRSFAFAGLDPSYMGLGPAYATPLALDKAQMTVKDLDLVEINEAFAVQVLANLRIFSSDSLSEKYLQRPAMGEIDENILNVNGGAIALGHPVGASAVRIVMNLVNELRRQDKNAGLATLCVGGGQGASFILETV</sequence>
<dbReference type="AlphaFoldDB" id="A0A5S9F6A3"/>
<organism evidence="8 9">
    <name type="scientific">Uabimicrobium amorphum</name>
    <dbReference type="NCBI Taxonomy" id="2596890"/>
    <lineage>
        <taxon>Bacteria</taxon>
        <taxon>Pseudomonadati</taxon>
        <taxon>Planctomycetota</taxon>
        <taxon>Candidatus Uabimicrobiia</taxon>
        <taxon>Candidatus Uabimicrobiales</taxon>
        <taxon>Candidatus Uabimicrobiaceae</taxon>
        <taxon>Candidatus Uabimicrobium</taxon>
    </lineage>
</organism>
<dbReference type="Gene3D" id="3.40.47.10">
    <property type="match status" value="1"/>
</dbReference>
<dbReference type="FunFam" id="3.40.47.10:FF:000010">
    <property type="entry name" value="Acetyl-CoA acetyltransferase (Thiolase)"/>
    <property type="match status" value="1"/>
</dbReference>
<evidence type="ECO:0000256" key="2">
    <source>
        <dbReference type="ARBA" id="ARBA00022679"/>
    </source>
</evidence>
<accession>A0A5S9F6A3</accession>